<dbReference type="GO" id="GO:0008483">
    <property type="term" value="F:transaminase activity"/>
    <property type="evidence" value="ECO:0007669"/>
    <property type="project" value="UniProtKB-KW"/>
</dbReference>
<dbReference type="InterPro" id="IPR015424">
    <property type="entry name" value="PyrdxlP-dep_Trfase"/>
</dbReference>
<comment type="similarity">
    <text evidence="1">Belongs to the DegT/DnrJ/EryC1 family.</text>
</comment>
<dbReference type="Pfam" id="PF01041">
    <property type="entry name" value="DegT_DnrJ_EryC1"/>
    <property type="match status" value="1"/>
</dbReference>
<dbReference type="InterPro" id="IPR015421">
    <property type="entry name" value="PyrdxlP-dep_Trfase_major"/>
</dbReference>
<accession>A0ABW5PBJ6</accession>
<keyword evidence="2" id="KW-0032">Aminotransferase</keyword>
<comment type="caution">
    <text evidence="2">The sequence shown here is derived from an EMBL/GenBank/DDBJ whole genome shotgun (WGS) entry which is preliminary data.</text>
</comment>
<dbReference type="EMBL" id="JBHUME010000007">
    <property type="protein sequence ID" value="MFD2612363.1"/>
    <property type="molecule type" value="Genomic_DNA"/>
</dbReference>
<dbReference type="InterPro" id="IPR015422">
    <property type="entry name" value="PyrdxlP-dep_Trfase_small"/>
</dbReference>
<proteinExistence type="inferred from homology"/>
<dbReference type="PANTHER" id="PTHR30244:SF34">
    <property type="entry name" value="DTDP-4-AMINO-4,6-DIDEOXYGALACTOSE TRANSAMINASE"/>
    <property type="match status" value="1"/>
</dbReference>
<dbReference type="SUPFAM" id="SSF53383">
    <property type="entry name" value="PLP-dependent transferases"/>
    <property type="match status" value="1"/>
</dbReference>
<keyword evidence="3" id="KW-1185">Reference proteome</keyword>
<sequence length="378" mass="42254">MDNKLIPVLQPCIGQEEIDAVAEVMRSGWLGIGPKTEQFEKEFASFAGSRFSVALNSGTAALHLAMEALGVGPGDEVIVPSMTFISTIHAVSYVGATPVFADIEPDTMNLSPADIERKITDKTKAILAVHMGGHPCDMDAIHALANAKGIKVVEDAAHACGAEYKGKPIGSVSDLTCFSFHAVKNLTTGEGGAITCNAEWMARKFREKRWVGISKDTWIRSSTERVYAWQYFVDKVGYKYHMSDMQAAMGLVQLKKLSQLNGRRREIAERYGEELKDISWISELPKEKPYAKSSWHLYQIKLPEERLRDRLIGHMQEHNIATGVHYYPCHMHPCYNDIKTVVPVTSEIWKRILTLPIHPNITEADQERIIQTLKAFKA</sequence>
<evidence type="ECO:0000313" key="3">
    <source>
        <dbReference type="Proteomes" id="UP001597541"/>
    </source>
</evidence>
<dbReference type="CDD" id="cd00616">
    <property type="entry name" value="AHBA_syn"/>
    <property type="match status" value="1"/>
</dbReference>
<keyword evidence="2" id="KW-0808">Transferase</keyword>
<dbReference type="PANTHER" id="PTHR30244">
    <property type="entry name" value="TRANSAMINASE"/>
    <property type="match status" value="1"/>
</dbReference>
<dbReference type="PIRSF" id="PIRSF000390">
    <property type="entry name" value="PLP_StrS"/>
    <property type="match status" value="1"/>
</dbReference>
<evidence type="ECO:0000313" key="2">
    <source>
        <dbReference type="EMBL" id="MFD2612363.1"/>
    </source>
</evidence>
<evidence type="ECO:0000256" key="1">
    <source>
        <dbReference type="RuleBase" id="RU004508"/>
    </source>
</evidence>
<dbReference type="Gene3D" id="3.90.1150.10">
    <property type="entry name" value="Aspartate Aminotransferase, domain 1"/>
    <property type="match status" value="1"/>
</dbReference>
<organism evidence="2 3">
    <name type="scientific">Paenibacillus gansuensis</name>
    <dbReference type="NCBI Taxonomy" id="306542"/>
    <lineage>
        <taxon>Bacteria</taxon>
        <taxon>Bacillati</taxon>
        <taxon>Bacillota</taxon>
        <taxon>Bacilli</taxon>
        <taxon>Bacillales</taxon>
        <taxon>Paenibacillaceae</taxon>
        <taxon>Paenibacillus</taxon>
    </lineage>
</organism>
<name>A0ABW5PBJ6_9BACL</name>
<protein>
    <submittedName>
        <fullName evidence="2">DegT/DnrJ/EryC1/StrS family aminotransferase</fullName>
    </submittedName>
</protein>
<reference evidence="3" key="1">
    <citation type="journal article" date="2019" name="Int. J. Syst. Evol. Microbiol.">
        <title>The Global Catalogue of Microorganisms (GCM) 10K type strain sequencing project: providing services to taxonomists for standard genome sequencing and annotation.</title>
        <authorList>
            <consortium name="The Broad Institute Genomics Platform"/>
            <consortium name="The Broad Institute Genome Sequencing Center for Infectious Disease"/>
            <person name="Wu L."/>
            <person name="Ma J."/>
        </authorList>
    </citation>
    <scope>NUCLEOTIDE SEQUENCE [LARGE SCALE GENOMIC DNA]</scope>
    <source>
        <strain evidence="3">KCTC 3950</strain>
    </source>
</reference>
<dbReference type="InterPro" id="IPR000653">
    <property type="entry name" value="DegT/StrS_aminotransferase"/>
</dbReference>
<gene>
    <name evidence="2" type="ORF">ACFSUF_08010</name>
</gene>
<dbReference type="RefSeq" id="WP_377601870.1">
    <property type="nucleotide sequence ID" value="NZ_JBHUME010000007.1"/>
</dbReference>
<dbReference type="Gene3D" id="3.40.640.10">
    <property type="entry name" value="Type I PLP-dependent aspartate aminotransferase-like (Major domain)"/>
    <property type="match status" value="1"/>
</dbReference>
<keyword evidence="1" id="KW-0663">Pyridoxal phosphate</keyword>
<dbReference type="Proteomes" id="UP001597541">
    <property type="component" value="Unassembled WGS sequence"/>
</dbReference>